<dbReference type="SUPFAM" id="SSF64005">
    <property type="entry name" value="Undecaprenyl diphosphate synthase"/>
    <property type="match status" value="1"/>
</dbReference>
<dbReference type="GO" id="GO:0005789">
    <property type="term" value="C:endoplasmic reticulum membrane"/>
    <property type="evidence" value="ECO:0007669"/>
    <property type="project" value="UniProtKB-SubCell"/>
</dbReference>
<evidence type="ECO:0000256" key="7">
    <source>
        <dbReference type="ARBA" id="ARBA00022692"/>
    </source>
</evidence>
<accession>A0AAD6UKY2</accession>
<evidence type="ECO:0000256" key="3">
    <source>
        <dbReference type="ARBA" id="ARBA00004922"/>
    </source>
</evidence>
<evidence type="ECO:0000256" key="1">
    <source>
        <dbReference type="ARBA" id="ARBA00001946"/>
    </source>
</evidence>
<evidence type="ECO:0000256" key="4">
    <source>
        <dbReference type="ARBA" id="ARBA00005432"/>
    </source>
</evidence>
<dbReference type="PANTHER" id="PTHR21528:SF0">
    <property type="entry name" value="DEHYDRODOLICHYL DIPHOSPHATE SYNTHASE COMPLEX SUBUNIT NUS1"/>
    <property type="match status" value="1"/>
</dbReference>
<name>A0AAD6UKY2_9AGAR</name>
<comment type="pathway">
    <text evidence="3">Protein modification; protein glycosylation.</text>
</comment>
<protein>
    <recommendedName>
        <fullName evidence="5">ditrans,polycis-polyprenyl diphosphate synthase [(2E,6E)-farnesyldiphosphate specific]</fullName>
        <ecNumber evidence="5">2.5.1.87</ecNumber>
    </recommendedName>
</protein>
<dbReference type="AlphaFoldDB" id="A0AAD6UKY2"/>
<feature type="compositionally biased region" description="Low complexity" evidence="13">
    <location>
        <begin position="137"/>
        <end position="148"/>
    </location>
</feature>
<dbReference type="Proteomes" id="UP001222325">
    <property type="component" value="Unassembled WGS sequence"/>
</dbReference>
<dbReference type="GO" id="GO:1904423">
    <property type="term" value="C:dehydrodolichyl diphosphate synthase complex"/>
    <property type="evidence" value="ECO:0007669"/>
    <property type="project" value="InterPro"/>
</dbReference>
<reference evidence="14" key="1">
    <citation type="submission" date="2023-03" db="EMBL/GenBank/DDBJ databases">
        <title>Massive genome expansion in bonnet fungi (Mycena s.s.) driven by repeated elements and novel gene families across ecological guilds.</title>
        <authorList>
            <consortium name="Lawrence Berkeley National Laboratory"/>
            <person name="Harder C.B."/>
            <person name="Miyauchi S."/>
            <person name="Viragh M."/>
            <person name="Kuo A."/>
            <person name="Thoen E."/>
            <person name="Andreopoulos B."/>
            <person name="Lu D."/>
            <person name="Skrede I."/>
            <person name="Drula E."/>
            <person name="Henrissat B."/>
            <person name="Morin E."/>
            <person name="Kohler A."/>
            <person name="Barry K."/>
            <person name="LaButti K."/>
            <person name="Morin E."/>
            <person name="Salamov A."/>
            <person name="Lipzen A."/>
            <person name="Mereny Z."/>
            <person name="Hegedus B."/>
            <person name="Baldrian P."/>
            <person name="Stursova M."/>
            <person name="Weitz H."/>
            <person name="Taylor A."/>
            <person name="Grigoriev I.V."/>
            <person name="Nagy L.G."/>
            <person name="Martin F."/>
            <person name="Kauserud H."/>
        </authorList>
    </citation>
    <scope>NUCLEOTIDE SEQUENCE</scope>
    <source>
        <strain evidence="14">CBHHK173m</strain>
    </source>
</reference>
<dbReference type="Gene3D" id="3.40.1180.10">
    <property type="entry name" value="Decaprenyl diphosphate synthase-like"/>
    <property type="match status" value="1"/>
</dbReference>
<keyword evidence="10" id="KW-1133">Transmembrane helix</keyword>
<comment type="subcellular location">
    <subcellularLocation>
        <location evidence="2">Endoplasmic reticulum membrane</location>
    </subcellularLocation>
</comment>
<feature type="region of interest" description="Disordered" evidence="13">
    <location>
        <begin position="172"/>
        <end position="193"/>
    </location>
</feature>
<dbReference type="GO" id="GO:0045547">
    <property type="term" value="F:ditrans,polycis-polyprenyl diphosphate synthase [(2E,6E)-farnesyl diphosphate specific] activity"/>
    <property type="evidence" value="ECO:0007669"/>
    <property type="project" value="UniProtKB-EC"/>
</dbReference>
<dbReference type="InterPro" id="IPR038887">
    <property type="entry name" value="Nus1/NgBR"/>
</dbReference>
<evidence type="ECO:0000313" key="15">
    <source>
        <dbReference type="Proteomes" id="UP001222325"/>
    </source>
</evidence>
<evidence type="ECO:0000256" key="5">
    <source>
        <dbReference type="ARBA" id="ARBA00012596"/>
    </source>
</evidence>
<dbReference type="EMBL" id="JARJCN010000002">
    <property type="protein sequence ID" value="KAJ7103572.1"/>
    <property type="molecule type" value="Genomic_DNA"/>
</dbReference>
<evidence type="ECO:0000256" key="8">
    <source>
        <dbReference type="ARBA" id="ARBA00022824"/>
    </source>
</evidence>
<evidence type="ECO:0000256" key="11">
    <source>
        <dbReference type="ARBA" id="ARBA00023136"/>
    </source>
</evidence>
<comment type="cofactor">
    <cofactor evidence="1">
        <name>Mg(2+)</name>
        <dbReference type="ChEBI" id="CHEBI:18420"/>
    </cofactor>
</comment>
<gene>
    <name evidence="14" type="ORF">B0H15DRAFT_812821</name>
</gene>
<keyword evidence="11" id="KW-0472">Membrane</keyword>
<evidence type="ECO:0000256" key="6">
    <source>
        <dbReference type="ARBA" id="ARBA00022679"/>
    </source>
</evidence>
<evidence type="ECO:0000256" key="2">
    <source>
        <dbReference type="ARBA" id="ARBA00004586"/>
    </source>
</evidence>
<comment type="catalytic activity">
    <reaction evidence="12">
        <text>n isopentenyl diphosphate + (2E,6E)-farnesyl diphosphate = a di-trans,poly-cis-polyprenyl diphosphate + n diphosphate</text>
        <dbReference type="Rhea" id="RHEA:53008"/>
        <dbReference type="Rhea" id="RHEA-COMP:19494"/>
        <dbReference type="ChEBI" id="CHEBI:33019"/>
        <dbReference type="ChEBI" id="CHEBI:128769"/>
        <dbReference type="ChEBI" id="CHEBI:136960"/>
        <dbReference type="ChEBI" id="CHEBI:175763"/>
        <dbReference type="EC" id="2.5.1.87"/>
    </reaction>
</comment>
<dbReference type="PANTHER" id="PTHR21528">
    <property type="entry name" value="DEHYDRODOLICHYL DIPHOSPHATE SYNTHASE COMPLEX SUBUNIT NUS1"/>
    <property type="match status" value="1"/>
</dbReference>
<dbReference type="InterPro" id="IPR036424">
    <property type="entry name" value="UPP_synth-like_sf"/>
</dbReference>
<keyword evidence="8" id="KW-0256">Endoplasmic reticulum</keyword>
<evidence type="ECO:0000256" key="12">
    <source>
        <dbReference type="ARBA" id="ARBA00047353"/>
    </source>
</evidence>
<evidence type="ECO:0000256" key="9">
    <source>
        <dbReference type="ARBA" id="ARBA00022842"/>
    </source>
</evidence>
<feature type="region of interest" description="Disordered" evidence="13">
    <location>
        <begin position="124"/>
        <end position="148"/>
    </location>
</feature>
<keyword evidence="9" id="KW-0460">Magnesium</keyword>
<evidence type="ECO:0000256" key="13">
    <source>
        <dbReference type="SAM" id="MobiDB-lite"/>
    </source>
</evidence>
<comment type="similarity">
    <text evidence="4">Belongs to the UPP synthase family.</text>
</comment>
<keyword evidence="15" id="KW-1185">Reference proteome</keyword>
<organism evidence="14 15">
    <name type="scientific">Mycena belliarum</name>
    <dbReference type="NCBI Taxonomy" id="1033014"/>
    <lineage>
        <taxon>Eukaryota</taxon>
        <taxon>Fungi</taxon>
        <taxon>Dikarya</taxon>
        <taxon>Basidiomycota</taxon>
        <taxon>Agaricomycotina</taxon>
        <taxon>Agaricomycetes</taxon>
        <taxon>Agaricomycetidae</taxon>
        <taxon>Agaricales</taxon>
        <taxon>Marasmiineae</taxon>
        <taxon>Mycenaceae</taxon>
        <taxon>Mycena</taxon>
    </lineage>
</organism>
<proteinExistence type="inferred from homology"/>
<evidence type="ECO:0000256" key="10">
    <source>
        <dbReference type="ARBA" id="ARBA00022989"/>
    </source>
</evidence>
<evidence type="ECO:0000313" key="14">
    <source>
        <dbReference type="EMBL" id="KAJ7103572.1"/>
    </source>
</evidence>
<keyword evidence="7" id="KW-0812">Transmembrane</keyword>
<keyword evidence="6" id="KW-0808">Transferase</keyword>
<sequence>MRAFAALTAMLEYFCLRTLHSCSFLIAFLSECWNRFHATPPLPLKVTRRRTPQHLALLLVHDSAQDSTITREYLLGSVSRTVSWCRVVGIPKLTVYDAEGVLAGCAGQIYQRVSAACDLNGYESSESDVEYPPTPPSSDCSDSRPLSPEDLFRQDRTVVKMRFPEVIRKRTGRYGLKKRQQEPEKPEPSSQPLALSIASRHSSKPAIAAAATSLARRRAQMKGFDLQQFSLSVETLNSVLEGPHSLSAPDFLILHHLRPLSRSFLPLELYGFPPWQIRLTEIHHCCTQRPLLDWFGFRREAPENAPQLLTEIDFRTALDEFASAEMRFGK</sequence>
<comment type="caution">
    <text evidence="14">The sequence shown here is derived from an EMBL/GenBank/DDBJ whole genome shotgun (WGS) entry which is preliminary data.</text>
</comment>
<dbReference type="EC" id="2.5.1.87" evidence="5"/>